<feature type="compositionally biased region" description="Polar residues" evidence="1">
    <location>
        <begin position="227"/>
        <end position="237"/>
    </location>
</feature>
<feature type="compositionally biased region" description="Polar residues" evidence="1">
    <location>
        <begin position="419"/>
        <end position="428"/>
    </location>
</feature>
<reference evidence="3" key="1">
    <citation type="journal article" date="2017" name="Nat. Microbiol.">
        <title>Global analysis of biosynthetic gene clusters reveals vast potential of secondary metabolite production in Penicillium species.</title>
        <authorList>
            <person name="Nielsen J.C."/>
            <person name="Grijseels S."/>
            <person name="Prigent S."/>
            <person name="Ji B."/>
            <person name="Dainat J."/>
            <person name="Nielsen K.F."/>
            <person name="Frisvad J.C."/>
            <person name="Workman M."/>
            <person name="Nielsen J."/>
        </authorList>
    </citation>
    <scope>NUCLEOTIDE SEQUENCE [LARGE SCALE GENOMIC DNA]</scope>
    <source>
        <strain evidence="3">IBT 14082</strain>
    </source>
</reference>
<protein>
    <recommendedName>
        <fullName evidence="4">Stc1 domain-containing protein</fullName>
    </recommendedName>
</protein>
<dbReference type="AlphaFoldDB" id="A0A1V6SN19"/>
<feature type="compositionally biased region" description="Polar residues" evidence="1">
    <location>
        <begin position="399"/>
        <end position="411"/>
    </location>
</feature>
<evidence type="ECO:0008006" key="4">
    <source>
        <dbReference type="Google" id="ProtNLM"/>
    </source>
</evidence>
<evidence type="ECO:0000313" key="3">
    <source>
        <dbReference type="Proteomes" id="UP000191342"/>
    </source>
</evidence>
<proteinExistence type="predicted"/>
<name>A0A1V6SN19_9EURO</name>
<feature type="region of interest" description="Disordered" evidence="1">
    <location>
        <begin position="225"/>
        <end position="266"/>
    </location>
</feature>
<evidence type="ECO:0000256" key="1">
    <source>
        <dbReference type="SAM" id="MobiDB-lite"/>
    </source>
</evidence>
<dbReference type="Proteomes" id="UP000191342">
    <property type="component" value="Unassembled WGS sequence"/>
</dbReference>
<accession>A0A1V6SN19</accession>
<evidence type="ECO:0000313" key="2">
    <source>
        <dbReference type="EMBL" id="OQE15160.1"/>
    </source>
</evidence>
<organism evidence="2 3">
    <name type="scientific">Penicillium flavigenum</name>
    <dbReference type="NCBI Taxonomy" id="254877"/>
    <lineage>
        <taxon>Eukaryota</taxon>
        <taxon>Fungi</taxon>
        <taxon>Dikarya</taxon>
        <taxon>Ascomycota</taxon>
        <taxon>Pezizomycotina</taxon>
        <taxon>Eurotiomycetes</taxon>
        <taxon>Eurotiomycetidae</taxon>
        <taxon>Eurotiales</taxon>
        <taxon>Aspergillaceae</taxon>
        <taxon>Penicillium</taxon>
    </lineage>
</organism>
<comment type="caution">
    <text evidence="2">The sequence shown here is derived from an EMBL/GenBank/DDBJ whole genome shotgun (WGS) entry which is preliminary data.</text>
</comment>
<dbReference type="EMBL" id="MLQL01000033">
    <property type="protein sequence ID" value="OQE15160.1"/>
    <property type="molecule type" value="Genomic_DNA"/>
</dbReference>
<gene>
    <name evidence="2" type="ORF">PENFLA_c033G04736</name>
</gene>
<feature type="region of interest" description="Disordered" evidence="1">
    <location>
        <begin position="399"/>
        <end position="428"/>
    </location>
</feature>
<dbReference type="OrthoDB" id="4238722at2759"/>
<sequence>MSLRPLGYQCNISYAQFFRNGSQTKHNITQRLRSFSQLRDTHCSHRWSATSPTHANKASLSLRSLLSDLLRPAHTLRAHGKGPWTQQYRHKTSAAKEPELCAHCGGITIPKARRHVEPGNHSSGWHCKSCIRNTLIHGHLPNEEQLAAINQRKLARACGEASKMSPCRHCGEMTAPRSSRKFIDLNNPSAGFHCRACVRHVNYHGSLPTEQDLAALKYRKQIRTRRTFTASKNTASDNSKEEPMPHRPSRSLGSPESPKQMKQSRGEYPCIHCGDITASSSKRRLVEPQNPAAGYYCQPCTRSLLVTDTLPSTVKIAALRKLRATRMQSSPRVLKSPCVHCGEITVPSSKRRLVESKNTQSGYYCRACADCLTQTNSLPSEIRLAVRRAREQVRLKNLQASLSKESQSPVSPQDGEATPTHTSTDNTAKTCAHCKIDQNKSSP</sequence>
<keyword evidence="3" id="KW-1185">Reference proteome</keyword>